<evidence type="ECO:0000313" key="3">
    <source>
        <dbReference type="Proteomes" id="UP001165082"/>
    </source>
</evidence>
<name>A0A9W7G2G7_9STRA</name>
<keyword evidence="3" id="KW-1185">Reference proteome</keyword>
<protein>
    <submittedName>
        <fullName evidence="2">Uncharacterized protein</fullName>
    </submittedName>
</protein>
<dbReference type="EMBL" id="BRXZ01008752">
    <property type="protein sequence ID" value="GMI30419.1"/>
    <property type="molecule type" value="Genomic_DNA"/>
</dbReference>
<accession>A0A9W7G2G7</accession>
<organism evidence="2 3">
    <name type="scientific">Triparma retinervis</name>
    <dbReference type="NCBI Taxonomy" id="2557542"/>
    <lineage>
        <taxon>Eukaryota</taxon>
        <taxon>Sar</taxon>
        <taxon>Stramenopiles</taxon>
        <taxon>Ochrophyta</taxon>
        <taxon>Bolidophyceae</taxon>
        <taxon>Parmales</taxon>
        <taxon>Triparmaceae</taxon>
        <taxon>Triparma</taxon>
    </lineage>
</organism>
<feature type="non-terminal residue" evidence="2">
    <location>
        <position position="1"/>
    </location>
</feature>
<evidence type="ECO:0000313" key="2">
    <source>
        <dbReference type="EMBL" id="GMI30419.1"/>
    </source>
</evidence>
<sequence length="462" mass="52150">MTKSEKEVQQRRSDLNRLQEKRNNNVKLTDDEKKELNGLRAFFRNQTKVKDANGKEITINQRNSRAIVKDANGEETTRYQRNNRAIVKDANGEEMTRVQRNSRAIVKDANGEEMTRYQRNNRARDEKRRQRQYTRALEVLESSEHVTKDEMTKRVRDLVERTINKFLVRPNVASALESGNYVCHIAVMQDHRDNEEWYINFFRYAAFPADGQPWSTQKNKMLKKSMKTDPLLLTIPVGNTPFQGNLGEEGAIDFIYNVKKLPISNDLSAASKGKSKGGAVPMYQYPGGELYGYRTERQEDKMKRKSTNTPFKVFHQNNEVPYPQVVSVWCVNASGVKLTNGLGSDASGSKYASDSCSEFDSDSDSDSESESDPDSNSATTTTSATMATFSAPLTGLAADVTRMVNDNESSDSIGLAVYQLEHQLEHQLEQQRAPVTDPVTTTTSATKETLVRKWSGDSDFVS</sequence>
<feature type="compositionally biased region" description="Acidic residues" evidence="1">
    <location>
        <begin position="357"/>
        <end position="373"/>
    </location>
</feature>
<evidence type="ECO:0000256" key="1">
    <source>
        <dbReference type="SAM" id="MobiDB-lite"/>
    </source>
</evidence>
<reference evidence="2" key="1">
    <citation type="submission" date="2022-07" db="EMBL/GenBank/DDBJ databases">
        <title>Genome analysis of Parmales, a sister group of diatoms, reveals the evolutionary specialization of diatoms from phago-mixotrophs to photoautotrophs.</title>
        <authorList>
            <person name="Ban H."/>
            <person name="Sato S."/>
            <person name="Yoshikawa S."/>
            <person name="Kazumasa Y."/>
            <person name="Nakamura Y."/>
            <person name="Ichinomiya M."/>
            <person name="Saitoh K."/>
            <person name="Sato N."/>
            <person name="Blanc-Mathieu R."/>
            <person name="Endo H."/>
            <person name="Kuwata A."/>
            <person name="Ogata H."/>
        </authorList>
    </citation>
    <scope>NUCLEOTIDE SEQUENCE</scope>
</reference>
<feature type="region of interest" description="Disordered" evidence="1">
    <location>
        <begin position="428"/>
        <end position="447"/>
    </location>
</feature>
<proteinExistence type="predicted"/>
<dbReference type="OrthoDB" id="232087at2759"/>
<gene>
    <name evidence="2" type="ORF">TrRE_jg3196</name>
</gene>
<feature type="compositionally biased region" description="Low complexity" evidence="1">
    <location>
        <begin position="430"/>
        <end position="446"/>
    </location>
</feature>
<dbReference type="Proteomes" id="UP001165082">
    <property type="component" value="Unassembled WGS sequence"/>
</dbReference>
<comment type="caution">
    <text evidence="2">The sequence shown here is derived from an EMBL/GenBank/DDBJ whole genome shotgun (WGS) entry which is preliminary data.</text>
</comment>
<feature type="compositionally biased region" description="Low complexity" evidence="1">
    <location>
        <begin position="374"/>
        <end position="383"/>
    </location>
</feature>
<feature type="region of interest" description="Disordered" evidence="1">
    <location>
        <begin position="342"/>
        <end position="383"/>
    </location>
</feature>
<dbReference type="AlphaFoldDB" id="A0A9W7G2G7"/>
<feature type="region of interest" description="Disordered" evidence="1">
    <location>
        <begin position="1"/>
        <end position="24"/>
    </location>
</feature>